<accession>A0ABP8UZY6</accession>
<protein>
    <recommendedName>
        <fullName evidence="3">Phage protein</fullName>
    </recommendedName>
</protein>
<evidence type="ECO:0000313" key="2">
    <source>
        <dbReference type="Proteomes" id="UP001500604"/>
    </source>
</evidence>
<dbReference type="EMBL" id="BAABFL010000025">
    <property type="protein sequence ID" value="GAA4648122.1"/>
    <property type="molecule type" value="Genomic_DNA"/>
</dbReference>
<dbReference type="RefSeq" id="WP_345193359.1">
    <property type="nucleotide sequence ID" value="NZ_BAABFL010000025.1"/>
</dbReference>
<organism evidence="1 2">
    <name type="scientific">Kistimonas scapharcae</name>
    <dbReference type="NCBI Taxonomy" id="1036133"/>
    <lineage>
        <taxon>Bacteria</taxon>
        <taxon>Pseudomonadati</taxon>
        <taxon>Pseudomonadota</taxon>
        <taxon>Gammaproteobacteria</taxon>
        <taxon>Oceanospirillales</taxon>
        <taxon>Endozoicomonadaceae</taxon>
        <taxon>Kistimonas</taxon>
    </lineage>
</organism>
<dbReference type="Proteomes" id="UP001500604">
    <property type="component" value="Unassembled WGS sequence"/>
</dbReference>
<sequence>MKDTELLTIAKQLGYDDKAIHRDSLDDAKEFVSKIAKRCGGNAEHEIEYAMAVVINTMAMSVARRVKSEVDARE</sequence>
<comment type="caution">
    <text evidence="1">The sequence shown here is derived from an EMBL/GenBank/DDBJ whole genome shotgun (WGS) entry which is preliminary data.</text>
</comment>
<keyword evidence="2" id="KW-1185">Reference proteome</keyword>
<evidence type="ECO:0008006" key="3">
    <source>
        <dbReference type="Google" id="ProtNLM"/>
    </source>
</evidence>
<proteinExistence type="predicted"/>
<name>A0ABP8UZY6_9GAMM</name>
<reference evidence="2" key="1">
    <citation type="journal article" date="2019" name="Int. J. Syst. Evol. Microbiol.">
        <title>The Global Catalogue of Microorganisms (GCM) 10K type strain sequencing project: providing services to taxonomists for standard genome sequencing and annotation.</title>
        <authorList>
            <consortium name="The Broad Institute Genomics Platform"/>
            <consortium name="The Broad Institute Genome Sequencing Center for Infectious Disease"/>
            <person name="Wu L."/>
            <person name="Ma J."/>
        </authorList>
    </citation>
    <scope>NUCLEOTIDE SEQUENCE [LARGE SCALE GENOMIC DNA]</scope>
    <source>
        <strain evidence="2">JCM 17805</strain>
    </source>
</reference>
<gene>
    <name evidence="1" type="ORF">GCM10023116_03860</name>
</gene>
<evidence type="ECO:0000313" key="1">
    <source>
        <dbReference type="EMBL" id="GAA4648122.1"/>
    </source>
</evidence>